<dbReference type="Pfam" id="PF25670">
    <property type="entry name" value="Phage_tail_C_2"/>
    <property type="match status" value="1"/>
</dbReference>
<evidence type="ECO:0000313" key="2">
    <source>
        <dbReference type="EMBL" id="SSW94494.1"/>
    </source>
</evidence>
<dbReference type="InterPro" id="IPR058008">
    <property type="entry name" value="Gp26_C"/>
</dbReference>
<name>A0A3B0MGE6_9GAMM</name>
<protein>
    <recommendedName>
        <fullName evidence="1">Phage tail protein C-terminal domain-containing protein</fullName>
    </recommendedName>
</protein>
<proteinExistence type="predicted"/>
<reference evidence="2" key="1">
    <citation type="submission" date="2018-04" db="EMBL/GenBank/DDBJ databases">
        <authorList>
            <person name="Go L.Y."/>
            <person name="Mitchell J.A."/>
        </authorList>
    </citation>
    <scope>NUCLEOTIDE SEQUENCE</scope>
    <source>
        <strain evidence="2">ARTV</strain>
    </source>
</reference>
<dbReference type="EMBL" id="UFQR01000001">
    <property type="protein sequence ID" value="SSW94494.1"/>
    <property type="molecule type" value="Genomic_DNA"/>
</dbReference>
<sequence>MLSQKSCEEFYAKKDSKDPLKVGRLNVESARGDSIFNLGGTNDSSGSKFAYVRSSKRTQIHNVGTKTTILLPQKSGTIALLSDIPKMGVDSNGFFKKASPIIKIYANGNFETSDESEGAIVQRLETGKYTICGVLGYNADGAWGVNGGVTVTKNSNGLELIYIKDKVLSDGSIEIKTFHRQQTHLPKDFQNWRIKEIIDENPVHHVDGEPCDIPPSTWVDVRVEMPDDSICNQQQAQKE</sequence>
<organism evidence="2">
    <name type="scientific">Arsenophonus endosymbiont of Trialeurodes vaporariorum</name>
    <dbReference type="NCBI Taxonomy" id="235567"/>
    <lineage>
        <taxon>Bacteria</taxon>
        <taxon>Pseudomonadati</taxon>
        <taxon>Pseudomonadota</taxon>
        <taxon>Gammaproteobacteria</taxon>
        <taxon>Enterobacterales</taxon>
        <taxon>Morganellaceae</taxon>
        <taxon>Arsenophonus</taxon>
    </lineage>
</organism>
<feature type="domain" description="Phage tail protein C-terminal" evidence="1">
    <location>
        <begin position="88"/>
        <end position="226"/>
    </location>
</feature>
<dbReference type="AlphaFoldDB" id="A0A3B0MGE6"/>
<accession>A0A3B0MGE6</accession>
<gene>
    <name evidence="2" type="ORF">ARTV_0009</name>
</gene>
<evidence type="ECO:0000259" key="1">
    <source>
        <dbReference type="Pfam" id="PF25670"/>
    </source>
</evidence>